<keyword evidence="1" id="KW-1133">Transmembrane helix</keyword>
<dbReference type="InterPro" id="IPR021994">
    <property type="entry name" value="DUF3592"/>
</dbReference>
<dbReference type="EMBL" id="JASUZV010000001">
    <property type="protein sequence ID" value="MDL5042672.1"/>
    <property type="molecule type" value="Genomic_DNA"/>
</dbReference>
<name>A0ABT7LQ60_9STRE</name>
<organism evidence="3 4">
    <name type="scientific">Streptococcus raffinosi</name>
    <dbReference type="NCBI Taxonomy" id="3053355"/>
    <lineage>
        <taxon>Bacteria</taxon>
        <taxon>Bacillati</taxon>
        <taxon>Bacillota</taxon>
        <taxon>Bacilli</taxon>
        <taxon>Lactobacillales</taxon>
        <taxon>Streptococcaceae</taxon>
        <taxon>Streptococcus</taxon>
    </lineage>
</organism>
<accession>A0ABT7LQ60</accession>
<dbReference type="Proteomes" id="UP001529255">
    <property type="component" value="Unassembled WGS sequence"/>
</dbReference>
<keyword evidence="1" id="KW-0812">Transmembrane</keyword>
<feature type="transmembrane region" description="Helical" evidence="1">
    <location>
        <begin position="150"/>
        <end position="170"/>
    </location>
</feature>
<evidence type="ECO:0000313" key="4">
    <source>
        <dbReference type="Proteomes" id="UP001529255"/>
    </source>
</evidence>
<protein>
    <submittedName>
        <fullName evidence="3">DUF3592 domain-containing protein</fullName>
    </submittedName>
</protein>
<keyword evidence="4" id="KW-1185">Reference proteome</keyword>
<feature type="domain" description="DUF3592" evidence="2">
    <location>
        <begin position="45"/>
        <end position="141"/>
    </location>
</feature>
<gene>
    <name evidence="3" type="ORF">QRD39_00920</name>
</gene>
<dbReference type="RefSeq" id="WP_285955337.1">
    <property type="nucleotide sequence ID" value="NZ_JASUZV010000001.1"/>
</dbReference>
<dbReference type="Pfam" id="PF12158">
    <property type="entry name" value="DUF3592"/>
    <property type="match status" value="1"/>
</dbReference>
<reference evidence="3 4" key="1">
    <citation type="submission" date="2023-06" db="EMBL/GenBank/DDBJ databases">
        <title>A potential novel species of Streptococcus isolated from human milk sample.</title>
        <authorList>
            <person name="Nguyen H.V."/>
            <person name="Trinh A.T.V."/>
            <person name="Hoang A.T.L."/>
            <person name="Bui L.N.H."/>
            <person name="Tran Q.T.L."/>
            <person name="Trinh T."/>
        </authorList>
    </citation>
    <scope>NUCLEOTIDE SEQUENCE [LARGE SCALE GENOMIC DNA]</scope>
    <source>
        <strain evidence="3 4">VTCC 12812</strain>
    </source>
</reference>
<keyword evidence="1" id="KW-0472">Membrane</keyword>
<proteinExistence type="predicted"/>
<evidence type="ECO:0000313" key="3">
    <source>
        <dbReference type="EMBL" id="MDL5042672.1"/>
    </source>
</evidence>
<feature type="transmembrane region" description="Helical" evidence="1">
    <location>
        <begin position="6"/>
        <end position="29"/>
    </location>
</feature>
<comment type="caution">
    <text evidence="3">The sequence shown here is derived from an EMBL/GenBank/DDBJ whole genome shotgun (WGS) entry which is preliminary data.</text>
</comment>
<sequence>MSKLQIIFLAWPISFAVLSFTIFLFRYLYLKELNRKKRSTESIKGSVVGYRYYTDAIAPIVEYVVNGKAFRRSLEYEWVTTVSLPWKSSKATSNPDLLAKRLVLYTNSSVPYTAKDFFPLGSTLTVWYNPDNPKESYVERFCGAVKVYKFTYWTLVLTLVFITIICLTIAI</sequence>
<evidence type="ECO:0000259" key="2">
    <source>
        <dbReference type="Pfam" id="PF12158"/>
    </source>
</evidence>
<evidence type="ECO:0000256" key="1">
    <source>
        <dbReference type="SAM" id="Phobius"/>
    </source>
</evidence>